<dbReference type="PROSITE" id="PS00211">
    <property type="entry name" value="ABC_TRANSPORTER_1"/>
    <property type="match status" value="1"/>
</dbReference>
<evidence type="ECO:0000256" key="4">
    <source>
        <dbReference type="ARBA" id="ARBA00022840"/>
    </source>
</evidence>
<dbReference type="AlphaFoldDB" id="A0A6A9QF46"/>
<dbReference type="PANTHER" id="PTHR42711">
    <property type="entry name" value="ABC TRANSPORTER ATP-BINDING PROTEIN"/>
    <property type="match status" value="1"/>
</dbReference>
<keyword evidence="2" id="KW-0813">Transport</keyword>
<comment type="caution">
    <text evidence="6">The sequence shown here is derived from an EMBL/GenBank/DDBJ whole genome shotgun (WGS) entry which is preliminary data.</text>
</comment>
<organism evidence="6 7">
    <name type="scientific">Acidianus infernus</name>
    <dbReference type="NCBI Taxonomy" id="12915"/>
    <lineage>
        <taxon>Archaea</taxon>
        <taxon>Thermoproteota</taxon>
        <taxon>Thermoprotei</taxon>
        <taxon>Sulfolobales</taxon>
        <taxon>Sulfolobaceae</taxon>
        <taxon>Acidianus</taxon>
    </lineage>
</organism>
<dbReference type="InterPro" id="IPR017871">
    <property type="entry name" value="ABC_transporter-like_CS"/>
</dbReference>
<evidence type="ECO:0000313" key="7">
    <source>
        <dbReference type="Proteomes" id="UP000440125"/>
    </source>
</evidence>
<dbReference type="SUPFAM" id="SSF52540">
    <property type="entry name" value="P-loop containing nucleoside triphosphate hydrolases"/>
    <property type="match status" value="1"/>
</dbReference>
<evidence type="ECO:0000256" key="3">
    <source>
        <dbReference type="ARBA" id="ARBA00022741"/>
    </source>
</evidence>
<dbReference type="Pfam" id="PF00005">
    <property type="entry name" value="ABC_tran"/>
    <property type="match status" value="1"/>
</dbReference>
<dbReference type="InterPro" id="IPR027417">
    <property type="entry name" value="P-loop_NTPase"/>
</dbReference>
<keyword evidence="7" id="KW-1185">Reference proteome</keyword>
<evidence type="ECO:0000313" key="6">
    <source>
        <dbReference type="EMBL" id="MUM65771.1"/>
    </source>
</evidence>
<protein>
    <submittedName>
        <fullName evidence="6">ATP-binding cassette domain-containing protein</fullName>
    </submittedName>
</protein>
<dbReference type="InterPro" id="IPR003439">
    <property type="entry name" value="ABC_transporter-like_ATP-bd"/>
</dbReference>
<dbReference type="InterPro" id="IPR003593">
    <property type="entry name" value="AAA+_ATPase"/>
</dbReference>
<name>A0A6A9QF46_ACIIN</name>
<dbReference type="GO" id="GO:0005524">
    <property type="term" value="F:ATP binding"/>
    <property type="evidence" value="ECO:0007669"/>
    <property type="project" value="UniProtKB-KW"/>
</dbReference>
<proteinExistence type="inferred from homology"/>
<accession>A0A6A9QF46</accession>
<gene>
    <name evidence="6" type="ORF">D1867_11080</name>
</gene>
<keyword evidence="4 6" id="KW-0067">ATP-binding</keyword>
<dbReference type="InterPro" id="IPR050763">
    <property type="entry name" value="ABC_transporter_ATP-binding"/>
</dbReference>
<dbReference type="PANTHER" id="PTHR42711:SF5">
    <property type="entry name" value="ABC TRANSPORTER ATP-BINDING PROTEIN NATA"/>
    <property type="match status" value="1"/>
</dbReference>
<keyword evidence="3" id="KW-0547">Nucleotide-binding</keyword>
<dbReference type="GO" id="GO:0016887">
    <property type="term" value="F:ATP hydrolysis activity"/>
    <property type="evidence" value="ECO:0007669"/>
    <property type="project" value="InterPro"/>
</dbReference>
<comment type="similarity">
    <text evidence="1">Belongs to the ABC transporter superfamily.</text>
</comment>
<dbReference type="OrthoDB" id="18209at2157"/>
<sequence length="270" mass="30683">MIEIEGLSKSFTVRGVKVKVLDNVLLKLDKGVNCLVGPNGSGKTTLIKIIATELPPDEGIVKVEGFDVVMEKEEVRKRIAVVFDSVSVDQDITVEDNLKFFKAISNFKGDIDNLVSEFQLDKYLKFKVSFLSAGNKKKLDLIRAIMLNRPVLLLDEPTNHLDSITAQKVWSLLKDLNKIILVTSHTIPRLQVCDKLFVISKGKIVRYPVSRLIDVIENYRLIEVDNKRLYVKKDEIESVIKRFGSSAKKLEIRELEPMDAIYYLSKISLF</sequence>
<dbReference type="EMBL" id="WFIY01000004">
    <property type="protein sequence ID" value="MUM65771.1"/>
    <property type="molecule type" value="Genomic_DNA"/>
</dbReference>
<dbReference type="Gene3D" id="3.40.50.300">
    <property type="entry name" value="P-loop containing nucleotide triphosphate hydrolases"/>
    <property type="match status" value="1"/>
</dbReference>
<evidence type="ECO:0000256" key="1">
    <source>
        <dbReference type="ARBA" id="ARBA00005417"/>
    </source>
</evidence>
<dbReference type="SMART" id="SM00382">
    <property type="entry name" value="AAA"/>
    <property type="match status" value="1"/>
</dbReference>
<dbReference type="RefSeq" id="WP_155864187.1">
    <property type="nucleotide sequence ID" value="NZ_WFIY01000004.1"/>
</dbReference>
<dbReference type="CDD" id="cd03230">
    <property type="entry name" value="ABC_DR_subfamily_A"/>
    <property type="match status" value="1"/>
</dbReference>
<reference evidence="6 7" key="1">
    <citation type="submission" date="2019-10" db="EMBL/GenBank/DDBJ databases">
        <title>Genome Sequences from Six Type Strain Members of the Archaeal Family Sulfolobaceae: Acidianus ambivalens, Acidianus infernus, Metallosphaera prunae, Stygiolobus azoricus, Sulfolobus metallicus, and Sulfurisphaera ohwakuensis.</title>
        <authorList>
            <person name="Counts J.A."/>
            <person name="Kelly R.M."/>
        </authorList>
    </citation>
    <scope>NUCLEOTIDE SEQUENCE [LARGE SCALE GENOMIC DNA]</scope>
    <source>
        <strain evidence="6 7">DSM 3191</strain>
    </source>
</reference>
<evidence type="ECO:0000259" key="5">
    <source>
        <dbReference type="PROSITE" id="PS50893"/>
    </source>
</evidence>
<feature type="domain" description="ABC transporter" evidence="5">
    <location>
        <begin position="2"/>
        <end position="226"/>
    </location>
</feature>
<dbReference type="PROSITE" id="PS50893">
    <property type="entry name" value="ABC_TRANSPORTER_2"/>
    <property type="match status" value="1"/>
</dbReference>
<evidence type="ECO:0000256" key="2">
    <source>
        <dbReference type="ARBA" id="ARBA00022448"/>
    </source>
</evidence>
<dbReference type="Proteomes" id="UP000440125">
    <property type="component" value="Unassembled WGS sequence"/>
</dbReference>